<evidence type="ECO:0000256" key="2">
    <source>
        <dbReference type="ARBA" id="ARBA00022729"/>
    </source>
</evidence>
<feature type="signal peptide" evidence="4">
    <location>
        <begin position="1"/>
        <end position="22"/>
    </location>
</feature>
<dbReference type="AlphaFoldDB" id="A0A411YHQ6"/>
<dbReference type="PANTHER" id="PTHR30483">
    <property type="entry name" value="LEUCINE-SPECIFIC-BINDING PROTEIN"/>
    <property type="match status" value="1"/>
</dbReference>
<gene>
    <name evidence="6" type="ORF">ER308_15655</name>
</gene>
<sequence length="447" mass="49359">MHGRRKLVPGALIALAAMLALLAGCEADDEVVAEDDEPEADEPDEDAPDDEPTDEPDDDPDDDTDDEPTDDEPIRIGGTLGLTGAFAQPSSQFQVAYEYWEDRVNEDGGILGRPVEMVIYDDESEVETAQDLYQRLMFEDEVDLLLGPFATGPGGAVITAVAGNDRVLWNDGFIGLELYIEHEDNMINFLTYNELDYIQPLFDMLESLPEDERPERLGLATVQEPFQLMVRDGLEGEGGGVIEMAEELGIELVMDEEYPSGPADVGPMISEAQSADVEVFLNIGFPDDGTLFASTAHEEGFEPDVFCVCGSQVTVLPVWDDLGEAGEHVMGPTTGWPESDDFAELDELYDVVQEELGTESIASTSIQGLTVLQVLEQAIEETGTVDEWELYDHVLDNTFETASGTLEFPDRTWPEDMSMLLQWQDGRNEAVWPEERATTEPIIPMDR</sequence>
<dbReference type="PROSITE" id="PS51257">
    <property type="entry name" value="PROKAR_LIPOPROTEIN"/>
    <property type="match status" value="1"/>
</dbReference>
<evidence type="ECO:0000313" key="6">
    <source>
        <dbReference type="EMBL" id="QBI20865.1"/>
    </source>
</evidence>
<dbReference type="Proteomes" id="UP000291469">
    <property type="component" value="Chromosome"/>
</dbReference>
<dbReference type="InterPro" id="IPR051010">
    <property type="entry name" value="BCAA_transport"/>
</dbReference>
<feature type="compositionally biased region" description="Acidic residues" evidence="3">
    <location>
        <begin position="29"/>
        <end position="71"/>
    </location>
</feature>
<dbReference type="PANTHER" id="PTHR30483:SF6">
    <property type="entry name" value="PERIPLASMIC BINDING PROTEIN OF ABC TRANSPORTER FOR NATURAL AMINO ACIDS"/>
    <property type="match status" value="1"/>
</dbReference>
<dbReference type="Gene3D" id="3.40.50.2300">
    <property type="match status" value="2"/>
</dbReference>
<protein>
    <recommendedName>
        <fullName evidence="5">Leucine-binding protein domain-containing protein</fullName>
    </recommendedName>
</protein>
<comment type="similarity">
    <text evidence="1">Belongs to the leucine-binding protein family.</text>
</comment>
<feature type="region of interest" description="Disordered" evidence="3">
    <location>
        <begin position="29"/>
        <end position="81"/>
    </location>
</feature>
<dbReference type="OrthoDB" id="7337537at2"/>
<dbReference type="CDD" id="cd06338">
    <property type="entry name" value="PBP1_ABC_ligand_binding-like"/>
    <property type="match status" value="1"/>
</dbReference>
<accession>A0A411YHQ6</accession>
<dbReference type="InterPro" id="IPR028082">
    <property type="entry name" value="Peripla_BP_I"/>
</dbReference>
<dbReference type="SUPFAM" id="SSF53822">
    <property type="entry name" value="Periplasmic binding protein-like I"/>
    <property type="match status" value="1"/>
</dbReference>
<dbReference type="InterPro" id="IPR028081">
    <property type="entry name" value="Leu-bd"/>
</dbReference>
<feature type="chain" id="PRO_5039223613" description="Leucine-binding protein domain-containing protein" evidence="4">
    <location>
        <begin position="23"/>
        <end position="447"/>
    </location>
</feature>
<dbReference type="Pfam" id="PF13458">
    <property type="entry name" value="Peripla_BP_6"/>
    <property type="match status" value="1"/>
</dbReference>
<proteinExistence type="inferred from homology"/>
<dbReference type="EMBL" id="CP036402">
    <property type="protein sequence ID" value="QBI20865.1"/>
    <property type="molecule type" value="Genomic_DNA"/>
</dbReference>
<evidence type="ECO:0000256" key="1">
    <source>
        <dbReference type="ARBA" id="ARBA00010062"/>
    </source>
</evidence>
<organism evidence="6 7">
    <name type="scientific">Egibacter rhizosphaerae</name>
    <dbReference type="NCBI Taxonomy" id="1670831"/>
    <lineage>
        <taxon>Bacteria</taxon>
        <taxon>Bacillati</taxon>
        <taxon>Actinomycetota</taxon>
        <taxon>Nitriliruptoria</taxon>
        <taxon>Egibacterales</taxon>
        <taxon>Egibacteraceae</taxon>
        <taxon>Egibacter</taxon>
    </lineage>
</organism>
<evidence type="ECO:0000256" key="4">
    <source>
        <dbReference type="SAM" id="SignalP"/>
    </source>
</evidence>
<evidence type="ECO:0000259" key="5">
    <source>
        <dbReference type="Pfam" id="PF13458"/>
    </source>
</evidence>
<keyword evidence="7" id="KW-1185">Reference proteome</keyword>
<name>A0A411YHQ6_9ACTN</name>
<feature type="domain" description="Leucine-binding protein" evidence="5">
    <location>
        <begin position="73"/>
        <end position="406"/>
    </location>
</feature>
<evidence type="ECO:0000256" key="3">
    <source>
        <dbReference type="SAM" id="MobiDB-lite"/>
    </source>
</evidence>
<dbReference type="RefSeq" id="WP_131155858.1">
    <property type="nucleotide sequence ID" value="NZ_CP036402.1"/>
</dbReference>
<keyword evidence="2 4" id="KW-0732">Signal</keyword>
<dbReference type="KEGG" id="erz:ER308_15655"/>
<evidence type="ECO:0000313" key="7">
    <source>
        <dbReference type="Proteomes" id="UP000291469"/>
    </source>
</evidence>
<reference evidence="6 7" key="1">
    <citation type="submission" date="2019-01" db="EMBL/GenBank/DDBJ databases">
        <title>Egibacter rhizosphaerae EGI 80759T.</title>
        <authorList>
            <person name="Chen D.-D."/>
            <person name="Tian Y."/>
            <person name="Jiao J.-Y."/>
            <person name="Zhang X.-T."/>
            <person name="Zhang Y.-G."/>
            <person name="Zhang Y."/>
            <person name="Xiao M."/>
            <person name="Shu W.-S."/>
            <person name="Li W.-J."/>
        </authorList>
    </citation>
    <scope>NUCLEOTIDE SEQUENCE [LARGE SCALE GENOMIC DNA]</scope>
    <source>
        <strain evidence="6 7">EGI 80759</strain>
    </source>
</reference>